<evidence type="ECO:0000313" key="2">
    <source>
        <dbReference type="Proteomes" id="UP000027822"/>
    </source>
</evidence>
<keyword evidence="2" id="KW-1185">Reference proteome</keyword>
<name>A0A073JYQ2_9BACI</name>
<dbReference type="InterPro" id="IPR024496">
    <property type="entry name" value="Spore_germ_GerPE"/>
</dbReference>
<dbReference type="AlphaFoldDB" id="A0A073JYQ2"/>
<accession>A0A073JYQ2</accession>
<dbReference type="OrthoDB" id="2599887at2"/>
<gene>
    <name evidence="1" type="ORF">BAMA_17185</name>
</gene>
<evidence type="ECO:0000313" key="1">
    <source>
        <dbReference type="EMBL" id="KEK20179.1"/>
    </source>
</evidence>
<organism evidence="1 2">
    <name type="scientific">Bacillus manliponensis</name>
    <dbReference type="NCBI Taxonomy" id="574376"/>
    <lineage>
        <taxon>Bacteria</taxon>
        <taxon>Bacillati</taxon>
        <taxon>Bacillota</taxon>
        <taxon>Bacilli</taxon>
        <taxon>Bacillales</taxon>
        <taxon>Bacillaceae</taxon>
        <taxon>Bacillus</taxon>
        <taxon>Bacillus cereus group</taxon>
    </lineage>
</organism>
<sequence>MFGHISVVHQASVVSMGISGVFQIGDTNQMELKSRALAVHRETSTFLTREGDLEGFTIFTDDKITIPSRKTNVKMTVINENPFIEVDCVKVYSLLNAACWQIGSVDYVFSNARIKQIRQFITEEPRKE</sequence>
<proteinExistence type="predicted"/>
<reference evidence="1 2" key="1">
    <citation type="submission" date="2014-06" db="EMBL/GenBank/DDBJ databases">
        <title>Draft genome sequence of Bacillus manliponensis JCM 15802 (MCCC 1A00708).</title>
        <authorList>
            <person name="Lai Q."/>
            <person name="Liu Y."/>
            <person name="Shao Z."/>
        </authorList>
    </citation>
    <scope>NUCLEOTIDE SEQUENCE [LARGE SCALE GENOMIC DNA]</scope>
    <source>
        <strain evidence="1 2">JCM 15802</strain>
    </source>
</reference>
<comment type="caution">
    <text evidence="1">The sequence shown here is derived from an EMBL/GenBank/DDBJ whole genome shotgun (WGS) entry which is preliminary data.</text>
</comment>
<dbReference type="RefSeq" id="WP_034637452.1">
    <property type="nucleotide sequence ID" value="NZ_CBCSJC010000003.1"/>
</dbReference>
<dbReference type="EMBL" id="JOTN01000004">
    <property type="protein sequence ID" value="KEK20179.1"/>
    <property type="molecule type" value="Genomic_DNA"/>
</dbReference>
<dbReference type="Proteomes" id="UP000027822">
    <property type="component" value="Unassembled WGS sequence"/>
</dbReference>
<dbReference type="STRING" id="574376.BAMA_17185"/>
<protein>
    <submittedName>
        <fullName evidence="1">Spore gernimation protein GerPE</fullName>
    </submittedName>
</protein>
<dbReference type="eggNOG" id="ENOG503385J">
    <property type="taxonomic scope" value="Bacteria"/>
</dbReference>
<dbReference type="Pfam" id="PF10970">
    <property type="entry name" value="GerPE"/>
    <property type="match status" value="1"/>
</dbReference>